<protein>
    <submittedName>
        <fullName evidence="2">Uncharacterized protein</fullName>
    </submittedName>
</protein>
<reference evidence="2" key="1">
    <citation type="submission" date="2018-02" db="EMBL/GenBank/DDBJ databases">
        <title>Rhizophora mucronata_Transcriptome.</title>
        <authorList>
            <person name="Meera S.P."/>
            <person name="Sreeshan A."/>
            <person name="Augustine A."/>
        </authorList>
    </citation>
    <scope>NUCLEOTIDE SEQUENCE</scope>
    <source>
        <tissue evidence="2">Leaf</tissue>
    </source>
</reference>
<accession>A0A2P2NDS9</accession>
<evidence type="ECO:0000313" key="2">
    <source>
        <dbReference type="EMBL" id="MBX40609.1"/>
    </source>
</evidence>
<dbReference type="EMBL" id="GGEC01060125">
    <property type="protein sequence ID" value="MBX40609.1"/>
    <property type="molecule type" value="Transcribed_RNA"/>
</dbReference>
<name>A0A2P2NDS9_RHIMU</name>
<feature type="transmembrane region" description="Helical" evidence="1">
    <location>
        <begin position="16"/>
        <end position="38"/>
    </location>
</feature>
<dbReference type="AlphaFoldDB" id="A0A2P2NDS9"/>
<keyword evidence="1" id="KW-0812">Transmembrane</keyword>
<sequence length="43" mass="4974">MNKMPLFPTFLTSKDALIHFVSILSFTYLLHTSIFIPLGKVKY</sequence>
<evidence type="ECO:0000256" key="1">
    <source>
        <dbReference type="SAM" id="Phobius"/>
    </source>
</evidence>
<keyword evidence="1" id="KW-0472">Membrane</keyword>
<keyword evidence="1" id="KW-1133">Transmembrane helix</keyword>
<organism evidence="2">
    <name type="scientific">Rhizophora mucronata</name>
    <name type="common">Asiatic mangrove</name>
    <dbReference type="NCBI Taxonomy" id="61149"/>
    <lineage>
        <taxon>Eukaryota</taxon>
        <taxon>Viridiplantae</taxon>
        <taxon>Streptophyta</taxon>
        <taxon>Embryophyta</taxon>
        <taxon>Tracheophyta</taxon>
        <taxon>Spermatophyta</taxon>
        <taxon>Magnoliopsida</taxon>
        <taxon>eudicotyledons</taxon>
        <taxon>Gunneridae</taxon>
        <taxon>Pentapetalae</taxon>
        <taxon>rosids</taxon>
        <taxon>fabids</taxon>
        <taxon>Malpighiales</taxon>
        <taxon>Rhizophoraceae</taxon>
        <taxon>Rhizophora</taxon>
    </lineage>
</organism>
<proteinExistence type="predicted"/>